<gene>
    <name evidence="2" type="ORF">E4V82_21045</name>
</gene>
<proteinExistence type="predicted"/>
<evidence type="ECO:0000259" key="1">
    <source>
        <dbReference type="Pfam" id="PF13614"/>
    </source>
</evidence>
<evidence type="ECO:0000313" key="3">
    <source>
        <dbReference type="Proteomes" id="UP000342249"/>
    </source>
</evidence>
<feature type="domain" description="AAA" evidence="1">
    <location>
        <begin position="7"/>
        <end position="189"/>
    </location>
</feature>
<dbReference type="Proteomes" id="UP000342249">
    <property type="component" value="Unassembled WGS sequence"/>
</dbReference>
<dbReference type="SUPFAM" id="SSF52540">
    <property type="entry name" value="P-loop containing nucleoside triphosphate hydrolases"/>
    <property type="match status" value="1"/>
</dbReference>
<dbReference type="PANTHER" id="PTHR13696:SF52">
    <property type="entry name" value="PARA FAMILY PROTEIN CT_582"/>
    <property type="match status" value="1"/>
</dbReference>
<dbReference type="InterPro" id="IPR050678">
    <property type="entry name" value="DNA_Partitioning_ATPase"/>
</dbReference>
<dbReference type="Pfam" id="PF13614">
    <property type="entry name" value="AAA_31"/>
    <property type="match status" value="1"/>
</dbReference>
<protein>
    <submittedName>
        <fullName evidence="2">ParA family protein</fullName>
    </submittedName>
</protein>
<dbReference type="CDD" id="cd02042">
    <property type="entry name" value="ParAB_family"/>
    <property type="match status" value="1"/>
</dbReference>
<comment type="caution">
    <text evidence="2">The sequence shown here is derived from an EMBL/GenBank/DDBJ whole genome shotgun (WGS) entry which is preliminary data.</text>
</comment>
<dbReference type="PANTHER" id="PTHR13696">
    <property type="entry name" value="P-LOOP CONTAINING NUCLEOSIDE TRIPHOSPHATE HYDROLASE"/>
    <property type="match status" value="1"/>
</dbReference>
<sequence>MKKDVIVIAIYNNKGGIGKSTFAINLLHSLVTDFKREDGTPYRCLAIDNDGQSNATLTLTGKSEDEISETTENTMFNLMTDEDVLAKDCVINTKFENIFLIPATDDHSDTPDAISNEMDNTRIMKEKIAPIKSEYDFIVIDCAPTKDRNVYNALFAADIVLSPMETQLFSRVGLRNLLKQVNKVNKKRETPLLHYVFLSKVDNRQKTNNQKVKENLQTVLLDDFIDKGISLLSLYVKSLDEGYTAINYPSDNRGKIEIRDLTQKILEKINEELI</sequence>
<dbReference type="Gene3D" id="3.40.50.300">
    <property type="entry name" value="P-loop containing nucleotide triphosphate hydrolases"/>
    <property type="match status" value="1"/>
</dbReference>
<dbReference type="AlphaFoldDB" id="A0A5N7J751"/>
<dbReference type="RefSeq" id="WP_152753737.1">
    <property type="nucleotide sequence ID" value="NZ_JAHLDO010000023.1"/>
</dbReference>
<accession>A0A5N7J751</accession>
<dbReference type="InterPro" id="IPR025669">
    <property type="entry name" value="AAA_dom"/>
</dbReference>
<dbReference type="InterPro" id="IPR027417">
    <property type="entry name" value="P-loop_NTPase"/>
</dbReference>
<reference evidence="2" key="1">
    <citation type="journal article" date="2019" name="Lett. Appl. Microbiol.">
        <title>A case of 'blown pack' spoilage of vacuum-packaged pork likely associated with Clostridium estertheticum in Canada.</title>
        <authorList>
            <person name="Zhang P."/>
            <person name="Ward P."/>
            <person name="McMullen L.M."/>
            <person name="Yang X."/>
        </authorList>
    </citation>
    <scope>NUCLEOTIDE SEQUENCE [LARGE SCALE GENOMIC DNA]</scope>
    <source>
        <strain evidence="2">MA19</strain>
    </source>
</reference>
<evidence type="ECO:0000313" key="2">
    <source>
        <dbReference type="EMBL" id="MPQ64568.1"/>
    </source>
</evidence>
<name>A0A5N7J751_9CLOT</name>
<organism evidence="2 3">
    <name type="scientific">Clostridium estertheticum</name>
    <dbReference type="NCBI Taxonomy" id="238834"/>
    <lineage>
        <taxon>Bacteria</taxon>
        <taxon>Bacillati</taxon>
        <taxon>Bacillota</taxon>
        <taxon>Clostridia</taxon>
        <taxon>Eubacteriales</taxon>
        <taxon>Clostridiaceae</taxon>
        <taxon>Clostridium</taxon>
    </lineage>
</organism>
<dbReference type="EMBL" id="SPSF01000052">
    <property type="protein sequence ID" value="MPQ64568.1"/>
    <property type="molecule type" value="Genomic_DNA"/>
</dbReference>